<name>A0A8T5VJT8_9BRAD</name>
<dbReference type="InterPro" id="IPR013830">
    <property type="entry name" value="SGNH_hydro"/>
</dbReference>
<dbReference type="EMBL" id="CP096255">
    <property type="protein sequence ID" value="UPT83856.1"/>
    <property type="molecule type" value="Genomic_DNA"/>
</dbReference>
<dbReference type="AlphaFoldDB" id="A0A8T5VJT8"/>
<reference evidence="1" key="1">
    <citation type="journal article" date="2017" name="Syst. Appl. Microbiol.">
        <title>Soybeans inoculated with root zone soils of Canadian native legumes harbour diverse and novel Bradyrhizobium spp. that possess agricultural potential.</title>
        <authorList>
            <person name="Bromfield E.S.P."/>
            <person name="Cloutier S."/>
            <person name="Tambong J.T."/>
            <person name="Tran Thi T.V."/>
        </authorList>
    </citation>
    <scope>NUCLEOTIDE SEQUENCE</scope>
    <source>
        <strain evidence="1">1S5</strain>
    </source>
</reference>
<proteinExistence type="predicted"/>
<dbReference type="Proteomes" id="UP000551709">
    <property type="component" value="Chromosome"/>
</dbReference>
<dbReference type="RefSeq" id="WP_166096478.1">
    <property type="nucleotide sequence ID" value="NZ_CP096255.1"/>
</dbReference>
<evidence type="ECO:0000313" key="1">
    <source>
        <dbReference type="EMBL" id="UPT83856.1"/>
    </source>
</evidence>
<sequence length="670" mass="69949">MSYPTKYTRQYDYVSYQNANPNRPLPAGQLHADFSQIALSTNEIVEFLKTSIRADGALANKSVSRDQLTNDVLNGVGDTTALNETMAEAQDYAIAAANSAVDSSTFASASATSATAAAGSATAAAGSATAAANSATSSSTYASNSASSASAAAASASVVAGNLYAFDSSTTMAAPSAGGVRFNNATVALVTALAFSAQSGDVGNPNISAFLATWGASNNGTSRGTITIRKIGSPATFATFTVTAAVTNNTTWLQLSVAYVAGNGTFSAADALSVQFTRTGEAGTGLLPVNNLSDVSSVPTAVRNLAPTDLNLSGTPGGSSPRIKSYTDSSRVVFGKEYLSAWYNAWRTGGGLSRPIIMRGDSTMVGNSLSQPTYTSPDILFASIAIGKGVRISTPTNLGVGGTTTADWLNTHLPSDLATYTGTNIPRLYILNYGMNDPYVGPISQSQTITNLRAGFALLRGTWDANKTSVVYMMPNTAYDDTNSRNETWRETIVAQIKQACRDYGVMFFDTYAALREARYGLITGWLNATDKVHPADDFNLAIWGEFVDALIPSGVIDAATRPQKVTPATGFALPGAAEDMNTCAVGRMGLGAGYITMNTPGTIAAGTTLATIHAYHVPLTQAWAVQMAAFSGSWQFFQGIITTGGVITNQQAISITTQRVYFGPGHWQR</sequence>
<keyword evidence="1" id="KW-0378">Hydrolase</keyword>
<organism evidence="1 2">
    <name type="scientific">Bradyrhizobium barranii subsp. apii</name>
    <dbReference type="NCBI Taxonomy" id="2819348"/>
    <lineage>
        <taxon>Bacteria</taxon>
        <taxon>Pseudomonadati</taxon>
        <taxon>Pseudomonadota</taxon>
        <taxon>Alphaproteobacteria</taxon>
        <taxon>Hyphomicrobiales</taxon>
        <taxon>Nitrobacteraceae</taxon>
        <taxon>Bradyrhizobium</taxon>
        <taxon>Bradyrhizobium barranii</taxon>
    </lineage>
</organism>
<dbReference type="GO" id="GO:0016788">
    <property type="term" value="F:hydrolase activity, acting on ester bonds"/>
    <property type="evidence" value="ECO:0007669"/>
    <property type="project" value="UniProtKB-ARBA"/>
</dbReference>
<dbReference type="Pfam" id="PF13472">
    <property type="entry name" value="Lipase_GDSL_2"/>
    <property type="match status" value="1"/>
</dbReference>
<protein>
    <submittedName>
        <fullName evidence="1">SGNH/GDSL hydrolase family protein</fullName>
    </submittedName>
</protein>
<dbReference type="InterPro" id="IPR036514">
    <property type="entry name" value="SGNH_hydro_sf"/>
</dbReference>
<reference evidence="1" key="2">
    <citation type="submission" date="2022-04" db="EMBL/GenBank/DDBJ databases">
        <authorList>
            <person name="Bromfield E.S.P."/>
            <person name="Cloutier S."/>
        </authorList>
    </citation>
    <scope>NUCLEOTIDE SEQUENCE</scope>
    <source>
        <strain evidence="1">1S5</strain>
    </source>
</reference>
<dbReference type="Gene3D" id="3.40.50.1110">
    <property type="entry name" value="SGNH hydrolase"/>
    <property type="match status" value="1"/>
</dbReference>
<accession>A0A8T5VJT8</accession>
<gene>
    <name evidence="1" type="ORF">HAP41_0000025975</name>
</gene>
<dbReference type="SUPFAM" id="SSF52266">
    <property type="entry name" value="SGNH hydrolase"/>
    <property type="match status" value="1"/>
</dbReference>
<dbReference type="CDD" id="cd00229">
    <property type="entry name" value="SGNH_hydrolase"/>
    <property type="match status" value="1"/>
</dbReference>
<evidence type="ECO:0000313" key="2">
    <source>
        <dbReference type="Proteomes" id="UP000551709"/>
    </source>
</evidence>